<dbReference type="Gene3D" id="3.30.360.10">
    <property type="entry name" value="Dihydrodipicolinate Reductase, domain 2"/>
    <property type="match status" value="1"/>
</dbReference>
<dbReference type="InterPro" id="IPR000683">
    <property type="entry name" value="Gfo/Idh/MocA-like_OxRdtase_N"/>
</dbReference>
<dbReference type="SUPFAM" id="SSF55347">
    <property type="entry name" value="Glyceraldehyde-3-phosphate dehydrogenase-like, C-terminal domain"/>
    <property type="match status" value="1"/>
</dbReference>
<keyword evidence="1 4" id="KW-0560">Oxidoreductase</keyword>
<evidence type="ECO:0000313" key="4">
    <source>
        <dbReference type="EMBL" id="UUP16735.1"/>
    </source>
</evidence>
<organism evidence="4 5">
    <name type="scientific">Nitratireductor thuwali</name>
    <dbReference type="NCBI Taxonomy" id="2267699"/>
    <lineage>
        <taxon>Bacteria</taxon>
        <taxon>Pseudomonadati</taxon>
        <taxon>Pseudomonadota</taxon>
        <taxon>Alphaproteobacteria</taxon>
        <taxon>Hyphomicrobiales</taxon>
        <taxon>Phyllobacteriaceae</taxon>
        <taxon>Nitratireductor</taxon>
    </lineage>
</organism>
<feature type="domain" description="Gfo/Idh/MocA-like oxidoreductase N-terminal" evidence="2">
    <location>
        <begin position="16"/>
        <end position="132"/>
    </location>
</feature>
<protein>
    <submittedName>
        <fullName evidence="4">1,5-anhydro-D-fructose reductase</fullName>
        <ecNumber evidence="4">1.1.1.292</ecNumber>
    </submittedName>
</protein>
<evidence type="ECO:0000313" key="5">
    <source>
        <dbReference type="Proteomes" id="UP001342418"/>
    </source>
</evidence>
<name>A0ABY5MI60_9HYPH</name>
<reference evidence="4 5" key="1">
    <citation type="submission" date="2018-07" db="EMBL/GenBank/DDBJ databases">
        <title>Genome sequence of Nitratireductor thuwali#1536.</title>
        <authorList>
            <person name="Michoud G."/>
            <person name="Merlino G."/>
            <person name="Sefrji F.O."/>
            <person name="Daffonchio D."/>
        </authorList>
    </citation>
    <scope>NUCLEOTIDE SEQUENCE [LARGE SCALE GENOMIC DNA]</scope>
    <source>
        <strain evidence="5">Nit1536</strain>
    </source>
</reference>
<dbReference type="Pfam" id="PF01408">
    <property type="entry name" value="GFO_IDH_MocA"/>
    <property type="match status" value="1"/>
</dbReference>
<dbReference type="SUPFAM" id="SSF51735">
    <property type="entry name" value="NAD(P)-binding Rossmann-fold domains"/>
    <property type="match status" value="1"/>
</dbReference>
<dbReference type="EC" id="1.1.1.292" evidence="4"/>
<dbReference type="InterPro" id="IPR055170">
    <property type="entry name" value="GFO_IDH_MocA-like_dom"/>
</dbReference>
<proteinExistence type="predicted"/>
<gene>
    <name evidence="4" type="primary">afr_1</name>
    <name evidence="4" type="ORF">NTH_01182</name>
</gene>
<dbReference type="InterPro" id="IPR050463">
    <property type="entry name" value="Gfo/Idh/MocA_oxidrdct_glycsds"/>
</dbReference>
<dbReference type="PANTHER" id="PTHR43818:SF11">
    <property type="entry name" value="BCDNA.GH03377"/>
    <property type="match status" value="1"/>
</dbReference>
<dbReference type="Gene3D" id="3.40.50.720">
    <property type="entry name" value="NAD(P)-binding Rossmann-like Domain"/>
    <property type="match status" value="1"/>
</dbReference>
<dbReference type="InterPro" id="IPR036291">
    <property type="entry name" value="NAD(P)-bd_dom_sf"/>
</dbReference>
<dbReference type="RefSeq" id="WP_338529140.1">
    <property type="nucleotide sequence ID" value="NZ_CP030941.1"/>
</dbReference>
<dbReference type="Proteomes" id="UP001342418">
    <property type="component" value="Chromosome"/>
</dbReference>
<sequence length="369" mass="39501">MNDTIRFPNDHGARPRLGFLGLGWIGRHRMEAVMASGLAEVKALCDPSPEMIDAAVAAAPDAVVAPTFEDLLGLDLDGVVIATPSALHAAQSIQALERGLAVFCQKPLGLNAEETAAVVRAARKADRLLGVDLSYRHTAAMRCIRDRLRQGAIGEVFAADLTFHNAYGPDKPWFYDARLSGGGCVTDLGVHLVDLFLWTLEFPRVSEAHARLFAGGKRLDPRSRIVEDYAAATLETDTGAIARIACSWRLNAGCDADISAIFYGDQGALALANVDGSFYDFTAQIRKGTGKEVLVTPPDDWGGRAAVAWAQQLSQGEGFDASAETYVHTARALDLIYGRNVGDTAFGEGPTPASRTEAVTQFKKAARRG</sequence>
<dbReference type="GO" id="GO:0033712">
    <property type="term" value="F:1,5-anhydro-D-fructose reductase (1,5-anhydro-D-mannitol-forming) activity"/>
    <property type="evidence" value="ECO:0007669"/>
    <property type="project" value="UniProtKB-EC"/>
</dbReference>
<evidence type="ECO:0000259" key="3">
    <source>
        <dbReference type="Pfam" id="PF22725"/>
    </source>
</evidence>
<dbReference type="EMBL" id="CP030941">
    <property type="protein sequence ID" value="UUP16735.1"/>
    <property type="molecule type" value="Genomic_DNA"/>
</dbReference>
<dbReference type="PANTHER" id="PTHR43818">
    <property type="entry name" value="BCDNA.GH03377"/>
    <property type="match status" value="1"/>
</dbReference>
<evidence type="ECO:0000256" key="1">
    <source>
        <dbReference type="ARBA" id="ARBA00023002"/>
    </source>
</evidence>
<evidence type="ECO:0000259" key="2">
    <source>
        <dbReference type="Pfam" id="PF01408"/>
    </source>
</evidence>
<feature type="domain" description="GFO/IDH/MocA-like oxidoreductase" evidence="3">
    <location>
        <begin position="143"/>
        <end position="269"/>
    </location>
</feature>
<keyword evidence="5" id="KW-1185">Reference proteome</keyword>
<accession>A0ABY5MI60</accession>
<dbReference type="Pfam" id="PF22725">
    <property type="entry name" value="GFO_IDH_MocA_C3"/>
    <property type="match status" value="1"/>
</dbReference>